<organism evidence="1 2">
    <name type="scientific">Neurospora tetraspora</name>
    <dbReference type="NCBI Taxonomy" id="94610"/>
    <lineage>
        <taxon>Eukaryota</taxon>
        <taxon>Fungi</taxon>
        <taxon>Dikarya</taxon>
        <taxon>Ascomycota</taxon>
        <taxon>Pezizomycotina</taxon>
        <taxon>Sordariomycetes</taxon>
        <taxon>Sordariomycetidae</taxon>
        <taxon>Sordariales</taxon>
        <taxon>Sordariaceae</taxon>
        <taxon>Neurospora</taxon>
    </lineage>
</organism>
<dbReference type="Proteomes" id="UP001278500">
    <property type="component" value="Unassembled WGS sequence"/>
</dbReference>
<reference evidence="1" key="1">
    <citation type="journal article" date="2023" name="Mol. Phylogenet. Evol.">
        <title>Genome-scale phylogeny and comparative genomics of the fungal order Sordariales.</title>
        <authorList>
            <person name="Hensen N."/>
            <person name="Bonometti L."/>
            <person name="Westerberg I."/>
            <person name="Brannstrom I.O."/>
            <person name="Guillou S."/>
            <person name="Cros-Aarteil S."/>
            <person name="Calhoun S."/>
            <person name="Haridas S."/>
            <person name="Kuo A."/>
            <person name="Mondo S."/>
            <person name="Pangilinan J."/>
            <person name="Riley R."/>
            <person name="LaButti K."/>
            <person name="Andreopoulos B."/>
            <person name="Lipzen A."/>
            <person name="Chen C."/>
            <person name="Yan M."/>
            <person name="Daum C."/>
            <person name="Ng V."/>
            <person name="Clum A."/>
            <person name="Steindorff A."/>
            <person name="Ohm R.A."/>
            <person name="Martin F."/>
            <person name="Silar P."/>
            <person name="Natvig D.O."/>
            <person name="Lalanne C."/>
            <person name="Gautier V."/>
            <person name="Ament-Velasquez S.L."/>
            <person name="Kruys A."/>
            <person name="Hutchinson M.I."/>
            <person name="Powell A.J."/>
            <person name="Barry K."/>
            <person name="Miller A.N."/>
            <person name="Grigoriev I.V."/>
            <person name="Debuchy R."/>
            <person name="Gladieux P."/>
            <person name="Hiltunen Thoren M."/>
            <person name="Johannesson H."/>
        </authorList>
    </citation>
    <scope>NUCLEOTIDE SEQUENCE</scope>
    <source>
        <strain evidence="1">CBS 560.94</strain>
    </source>
</reference>
<dbReference type="GeneID" id="87862073"/>
<keyword evidence="2" id="KW-1185">Reference proteome</keyword>
<evidence type="ECO:0000313" key="1">
    <source>
        <dbReference type="EMBL" id="KAK3340457.1"/>
    </source>
</evidence>
<reference evidence="1" key="2">
    <citation type="submission" date="2023-06" db="EMBL/GenBank/DDBJ databases">
        <authorList>
            <consortium name="Lawrence Berkeley National Laboratory"/>
            <person name="Haridas S."/>
            <person name="Hensen N."/>
            <person name="Bonometti L."/>
            <person name="Westerberg I."/>
            <person name="Brannstrom I.O."/>
            <person name="Guillou S."/>
            <person name="Cros-Aarteil S."/>
            <person name="Calhoun S."/>
            <person name="Kuo A."/>
            <person name="Mondo S."/>
            <person name="Pangilinan J."/>
            <person name="Riley R."/>
            <person name="Labutti K."/>
            <person name="Andreopoulos B."/>
            <person name="Lipzen A."/>
            <person name="Chen C."/>
            <person name="Yanf M."/>
            <person name="Daum C."/>
            <person name="Ng V."/>
            <person name="Clum A."/>
            <person name="Steindorff A."/>
            <person name="Ohm R."/>
            <person name="Martin F."/>
            <person name="Silar P."/>
            <person name="Natvig D."/>
            <person name="Lalanne C."/>
            <person name="Gautier V."/>
            <person name="Ament-Velasquez S.L."/>
            <person name="Kruys A."/>
            <person name="Hutchinson M.I."/>
            <person name="Powell A.J."/>
            <person name="Barry K."/>
            <person name="Miller A.N."/>
            <person name="Grigoriev I.V."/>
            <person name="Debuchy R."/>
            <person name="Gladieux P."/>
            <person name="Thoren M.H."/>
            <person name="Johannesson H."/>
        </authorList>
    </citation>
    <scope>NUCLEOTIDE SEQUENCE</scope>
    <source>
        <strain evidence="1">CBS 560.94</strain>
    </source>
</reference>
<gene>
    <name evidence="1" type="ORF">B0H65DRAFT_430991</name>
</gene>
<dbReference type="AlphaFoldDB" id="A0AAE0MQ54"/>
<dbReference type="RefSeq" id="XP_062679399.1">
    <property type="nucleotide sequence ID" value="XM_062824919.1"/>
</dbReference>
<name>A0AAE0MQ54_9PEZI</name>
<comment type="caution">
    <text evidence="1">The sequence shown here is derived from an EMBL/GenBank/DDBJ whole genome shotgun (WGS) entry which is preliminary data.</text>
</comment>
<sequence>TIKTTLPPSTITTTSTLTATTTSITTPTPTDSCTPGVCGTYTFHPCPSTPLGACLCGLDPDGQAFCSLDDWCQNEIGCDTNAECLTPESGQTGEGFRCLVGSCCVYEVVDDGQGEGSVVKKKGKCVKEWGAVCLNEGTAEGVLKLRGGSGVSRVGRMGRMAAGGGGGRGVSNGGRW</sequence>
<evidence type="ECO:0000313" key="2">
    <source>
        <dbReference type="Proteomes" id="UP001278500"/>
    </source>
</evidence>
<feature type="non-terminal residue" evidence="1">
    <location>
        <position position="1"/>
    </location>
</feature>
<dbReference type="EMBL" id="JAUEPP010000006">
    <property type="protein sequence ID" value="KAK3340457.1"/>
    <property type="molecule type" value="Genomic_DNA"/>
</dbReference>
<proteinExistence type="predicted"/>
<accession>A0AAE0MQ54</accession>
<protein>
    <submittedName>
        <fullName evidence="1">Uncharacterized protein</fullName>
    </submittedName>
</protein>